<feature type="compositionally biased region" description="Low complexity" evidence="8">
    <location>
        <begin position="66"/>
        <end position="84"/>
    </location>
</feature>
<evidence type="ECO:0000256" key="8">
    <source>
        <dbReference type="SAM" id="MobiDB-lite"/>
    </source>
</evidence>
<evidence type="ECO:0000256" key="3">
    <source>
        <dbReference type="ARBA" id="ARBA00022980"/>
    </source>
</evidence>
<dbReference type="GO" id="GO:0003735">
    <property type="term" value="F:structural constituent of ribosome"/>
    <property type="evidence" value="ECO:0007669"/>
    <property type="project" value="TreeGrafter"/>
</dbReference>
<protein>
    <recommendedName>
        <fullName evidence="7">Large ribosomal subunit protein mL54</fullName>
    </recommendedName>
</protein>
<dbReference type="GeneID" id="96009178"/>
<dbReference type="GO" id="GO:0005762">
    <property type="term" value="C:mitochondrial large ribosomal subunit"/>
    <property type="evidence" value="ECO:0007669"/>
    <property type="project" value="TreeGrafter"/>
</dbReference>
<dbReference type="PANTHER" id="PTHR28595:SF1">
    <property type="entry name" value="LARGE RIBOSOMAL SUBUNIT PROTEIN ML54"/>
    <property type="match status" value="1"/>
</dbReference>
<feature type="compositionally biased region" description="Low complexity" evidence="8">
    <location>
        <begin position="19"/>
        <end position="57"/>
    </location>
</feature>
<evidence type="ECO:0000256" key="6">
    <source>
        <dbReference type="ARBA" id="ARBA00033752"/>
    </source>
</evidence>
<sequence>MICNRCLTRLSRRTPTTIPSATRTFTTTPRTLSTPVTTETTTTSTPRSATGAPAATSKPGVAQPFSSPLTPAAKPAAPAASAPKHIPSSVAAGTVLTGLNFMKGQNDPIALADEEYPAWLWRVLDKTTAGAGGAGKGLEVDEGDLYAKSKKQRQRAAKILRKRAAQNPESLVPKVPVYEQSVDLPGGDGSLQGSVEAGEARGALTKAMRDRRRKLIKEDNFLRAMG</sequence>
<accession>A0AB34KG02</accession>
<organism evidence="9 10">
    <name type="scientific">Cladosporium halotolerans</name>
    <dbReference type="NCBI Taxonomy" id="1052096"/>
    <lineage>
        <taxon>Eukaryota</taxon>
        <taxon>Fungi</taxon>
        <taxon>Dikarya</taxon>
        <taxon>Ascomycota</taxon>
        <taxon>Pezizomycotina</taxon>
        <taxon>Dothideomycetes</taxon>
        <taxon>Dothideomycetidae</taxon>
        <taxon>Cladosporiales</taxon>
        <taxon>Cladosporiaceae</taxon>
        <taxon>Cladosporium</taxon>
    </lineage>
</organism>
<keyword evidence="4" id="KW-0496">Mitochondrion</keyword>
<comment type="caution">
    <text evidence="9">The sequence shown here is derived from an EMBL/GenBank/DDBJ whole genome shotgun (WGS) entry which is preliminary data.</text>
</comment>
<evidence type="ECO:0000256" key="7">
    <source>
        <dbReference type="ARBA" id="ARBA00035179"/>
    </source>
</evidence>
<gene>
    <name evidence="9" type="ORF">WHR41_07736</name>
</gene>
<dbReference type="InterPro" id="IPR013870">
    <property type="entry name" value="Ribosomal_mL54"/>
</dbReference>
<comment type="subcellular location">
    <subcellularLocation>
        <location evidence="1">Mitochondrion</location>
    </subcellularLocation>
</comment>
<evidence type="ECO:0000256" key="1">
    <source>
        <dbReference type="ARBA" id="ARBA00004173"/>
    </source>
</evidence>
<dbReference type="EMBL" id="JAAQHG020000033">
    <property type="protein sequence ID" value="KAL1583665.1"/>
    <property type="molecule type" value="Genomic_DNA"/>
</dbReference>
<keyword evidence="3" id="KW-0689">Ribosomal protein</keyword>
<comment type="similarity">
    <text evidence="6">Belongs to the mitochondrion-specific ribosomal protein mL54 family.</text>
</comment>
<dbReference type="Proteomes" id="UP000803884">
    <property type="component" value="Unassembled WGS sequence"/>
</dbReference>
<dbReference type="PANTHER" id="PTHR28595">
    <property type="entry name" value="39S RIBOSOMAL PROTEIN L54, MITOCHONDRIAL"/>
    <property type="match status" value="1"/>
</dbReference>
<keyword evidence="10" id="KW-1185">Reference proteome</keyword>
<evidence type="ECO:0000313" key="9">
    <source>
        <dbReference type="EMBL" id="KAL1583665.1"/>
    </source>
</evidence>
<evidence type="ECO:0000256" key="5">
    <source>
        <dbReference type="ARBA" id="ARBA00023274"/>
    </source>
</evidence>
<dbReference type="RefSeq" id="XP_069226772.1">
    <property type="nucleotide sequence ID" value="XM_069376340.1"/>
</dbReference>
<reference evidence="9 10" key="1">
    <citation type="journal article" date="2020" name="Microbiol. Resour. Announc.">
        <title>Draft Genome Sequence of a Cladosporium Species Isolated from the Mesophotic Ascidian Didemnum maculosum.</title>
        <authorList>
            <person name="Gioti A."/>
            <person name="Siaperas R."/>
            <person name="Nikolaivits E."/>
            <person name="Le Goff G."/>
            <person name="Ouazzani J."/>
            <person name="Kotoulas G."/>
            <person name="Topakas E."/>
        </authorList>
    </citation>
    <scope>NUCLEOTIDE SEQUENCE [LARGE SCALE GENOMIC DNA]</scope>
    <source>
        <strain evidence="9 10">TM138-S3</strain>
    </source>
</reference>
<keyword evidence="5" id="KW-0687">Ribonucleoprotein</keyword>
<dbReference type="AlphaFoldDB" id="A0AB34KG02"/>
<keyword evidence="2" id="KW-0809">Transit peptide</keyword>
<feature type="region of interest" description="Disordered" evidence="8">
    <location>
        <begin position="19"/>
        <end position="84"/>
    </location>
</feature>
<evidence type="ECO:0000313" key="10">
    <source>
        <dbReference type="Proteomes" id="UP000803884"/>
    </source>
</evidence>
<name>A0AB34KG02_9PEZI</name>
<evidence type="ECO:0000256" key="2">
    <source>
        <dbReference type="ARBA" id="ARBA00022946"/>
    </source>
</evidence>
<dbReference type="Pfam" id="PF08561">
    <property type="entry name" value="Ribosomal_L37"/>
    <property type="match status" value="1"/>
</dbReference>
<evidence type="ECO:0000256" key="4">
    <source>
        <dbReference type="ARBA" id="ARBA00023128"/>
    </source>
</evidence>
<proteinExistence type="inferred from homology"/>